<evidence type="ECO:0000256" key="1">
    <source>
        <dbReference type="SAM" id="MobiDB-lite"/>
    </source>
</evidence>
<reference evidence="3" key="2">
    <citation type="submission" date="2018-05" db="EMBL/GenBank/DDBJ databases">
        <title>OpunRS2 (Oryza punctata Reference Sequence Version 2).</title>
        <authorList>
            <person name="Zhang J."/>
            <person name="Kudrna D."/>
            <person name="Lee S."/>
            <person name="Talag J."/>
            <person name="Welchert J."/>
            <person name="Wing R.A."/>
        </authorList>
    </citation>
    <scope>NUCLEOTIDE SEQUENCE [LARGE SCALE GENOMIC DNA]</scope>
</reference>
<evidence type="ECO:0000313" key="3">
    <source>
        <dbReference type="EnsemblPlants" id="OPUNC05G16740.1"/>
    </source>
</evidence>
<dbReference type="AlphaFoldDB" id="A0A0E0L3D6"/>
<feature type="transmembrane region" description="Helical" evidence="2">
    <location>
        <begin position="30"/>
        <end position="54"/>
    </location>
</feature>
<reference evidence="3" key="1">
    <citation type="submission" date="2015-04" db="UniProtKB">
        <authorList>
            <consortium name="EnsemblPlants"/>
        </authorList>
    </citation>
    <scope>IDENTIFICATION</scope>
</reference>
<name>A0A0E0L3D6_ORYPU</name>
<evidence type="ECO:0000256" key="2">
    <source>
        <dbReference type="SAM" id="Phobius"/>
    </source>
</evidence>
<dbReference type="Gramene" id="OPUNC05G16740.1">
    <property type="protein sequence ID" value="OPUNC05G16740.1"/>
    <property type="gene ID" value="OPUNC05G16740"/>
</dbReference>
<keyword evidence="2" id="KW-1133">Transmembrane helix</keyword>
<sequence length="160" mass="17343">MLGRGRQEVVLLGAAMPAAAFTATPVALFAATVFAVAIPAAAALLPAVALHVGVGRQQHWIQKKFAWFRSQSSSARPSTPMELQREATASVATSKPDSTAPAPAPSTPLHQPHHWHRLGHRAMAPLLDLDPNHWEACHSVQEWWEISKPEPDMKANLMAE</sequence>
<proteinExistence type="predicted"/>
<organism evidence="3">
    <name type="scientific">Oryza punctata</name>
    <name type="common">Red rice</name>
    <dbReference type="NCBI Taxonomy" id="4537"/>
    <lineage>
        <taxon>Eukaryota</taxon>
        <taxon>Viridiplantae</taxon>
        <taxon>Streptophyta</taxon>
        <taxon>Embryophyta</taxon>
        <taxon>Tracheophyta</taxon>
        <taxon>Spermatophyta</taxon>
        <taxon>Magnoliopsida</taxon>
        <taxon>Liliopsida</taxon>
        <taxon>Poales</taxon>
        <taxon>Poaceae</taxon>
        <taxon>BOP clade</taxon>
        <taxon>Oryzoideae</taxon>
        <taxon>Oryzeae</taxon>
        <taxon>Oryzinae</taxon>
        <taxon>Oryza</taxon>
    </lineage>
</organism>
<feature type="compositionally biased region" description="Low complexity" evidence="1">
    <location>
        <begin position="92"/>
        <end position="101"/>
    </location>
</feature>
<keyword evidence="4" id="KW-1185">Reference proteome</keyword>
<dbReference type="EnsemblPlants" id="OPUNC05G16740.1">
    <property type="protein sequence ID" value="OPUNC05G16740.1"/>
    <property type="gene ID" value="OPUNC05G16740"/>
</dbReference>
<protein>
    <submittedName>
        <fullName evidence="3">Uncharacterized protein</fullName>
    </submittedName>
</protein>
<keyword evidence="2" id="KW-0812">Transmembrane</keyword>
<keyword evidence="2" id="KW-0472">Membrane</keyword>
<dbReference type="HOGENOM" id="CLU_1655005_0_0_1"/>
<dbReference type="Proteomes" id="UP000026962">
    <property type="component" value="Chromosome 5"/>
</dbReference>
<accession>A0A0E0L3D6</accession>
<feature type="region of interest" description="Disordered" evidence="1">
    <location>
        <begin position="69"/>
        <end position="113"/>
    </location>
</feature>
<evidence type="ECO:0000313" key="4">
    <source>
        <dbReference type="Proteomes" id="UP000026962"/>
    </source>
</evidence>